<dbReference type="RefSeq" id="WP_378063645.1">
    <property type="nucleotide sequence ID" value="NZ_JBHSXS010000019.1"/>
</dbReference>
<proteinExistence type="predicted"/>
<comment type="caution">
    <text evidence="2">The sequence shown here is derived from an EMBL/GenBank/DDBJ whole genome shotgun (WGS) entry which is preliminary data.</text>
</comment>
<protein>
    <recommendedName>
        <fullName evidence="4">Secreted protein</fullName>
    </recommendedName>
</protein>
<dbReference type="Proteomes" id="UP001596380">
    <property type="component" value="Unassembled WGS sequence"/>
</dbReference>
<reference evidence="3" key="1">
    <citation type="journal article" date="2019" name="Int. J. Syst. Evol. Microbiol.">
        <title>The Global Catalogue of Microorganisms (GCM) 10K type strain sequencing project: providing services to taxonomists for standard genome sequencing and annotation.</title>
        <authorList>
            <consortium name="The Broad Institute Genomics Platform"/>
            <consortium name="The Broad Institute Genome Sequencing Center for Infectious Disease"/>
            <person name="Wu L."/>
            <person name="Ma J."/>
        </authorList>
    </citation>
    <scope>NUCLEOTIDE SEQUENCE [LARGE SCALE GENOMIC DNA]</scope>
    <source>
        <strain evidence="3">JCM 3369</strain>
    </source>
</reference>
<dbReference type="EMBL" id="JBHSXS010000019">
    <property type="protein sequence ID" value="MFC6883412.1"/>
    <property type="molecule type" value="Genomic_DNA"/>
</dbReference>
<keyword evidence="3" id="KW-1185">Reference proteome</keyword>
<evidence type="ECO:0000313" key="3">
    <source>
        <dbReference type="Proteomes" id="UP001596380"/>
    </source>
</evidence>
<evidence type="ECO:0000313" key="2">
    <source>
        <dbReference type="EMBL" id="MFC6883412.1"/>
    </source>
</evidence>
<gene>
    <name evidence="2" type="ORF">ACFQKB_26885</name>
</gene>
<accession>A0ABW2CNN5</accession>
<sequence length="261" mass="27185">MGTVLIAVVVGTLFVAGRHQLRKRDRGDTHATVRFERVVRAWRSGPARKTRARAGSATRATVRRTGQSAREWARRIASDQLGGKTVENRAEDSAGGAARAAPSRPPAPPAPRGTGARPAVPPGGAGAADAAAAAVIDAVNALVRVPWGDLRDLPLHLRVFATVHEELAAAGRQLVTRLEVDGGVDPRVTDAATAAPGRAVAAGEGYLAASDRLVAHYRGLLEALESGVRMPDKELLGNGGQRLRPRTGAASGAARTSRPRS</sequence>
<feature type="compositionally biased region" description="Low complexity" evidence="1">
    <location>
        <begin position="53"/>
        <end position="65"/>
    </location>
</feature>
<feature type="region of interest" description="Disordered" evidence="1">
    <location>
        <begin position="44"/>
        <end position="126"/>
    </location>
</feature>
<evidence type="ECO:0008006" key="4">
    <source>
        <dbReference type="Google" id="ProtNLM"/>
    </source>
</evidence>
<name>A0ABW2CNN5_9ACTN</name>
<feature type="region of interest" description="Disordered" evidence="1">
    <location>
        <begin position="231"/>
        <end position="261"/>
    </location>
</feature>
<evidence type="ECO:0000256" key="1">
    <source>
        <dbReference type="SAM" id="MobiDB-lite"/>
    </source>
</evidence>
<organism evidence="2 3">
    <name type="scientific">Actinomadura yumaensis</name>
    <dbReference type="NCBI Taxonomy" id="111807"/>
    <lineage>
        <taxon>Bacteria</taxon>
        <taxon>Bacillati</taxon>
        <taxon>Actinomycetota</taxon>
        <taxon>Actinomycetes</taxon>
        <taxon>Streptosporangiales</taxon>
        <taxon>Thermomonosporaceae</taxon>
        <taxon>Actinomadura</taxon>
    </lineage>
</organism>